<name>X1JA29_9ZZZZ</name>
<sequence>MIRSKTLISQLLTGLKDNIQRTGDPLGIKAEYWTEWARGLNLPRSGETIIITGRMYQMLPYIASTTSLLASTKGFLSRRILGDIARRGSSIAGEKAIMWRAKKEEEARSTRTLCGIAKALSAIGYKPAYLYEDEPYSGALLYDLSFLIPFLVAP</sequence>
<evidence type="ECO:0000313" key="1">
    <source>
        <dbReference type="EMBL" id="GAH75229.1"/>
    </source>
</evidence>
<dbReference type="AlphaFoldDB" id="X1JA29"/>
<gene>
    <name evidence="1" type="ORF">S03H2_44121</name>
</gene>
<comment type="caution">
    <text evidence="1">The sequence shown here is derived from an EMBL/GenBank/DDBJ whole genome shotgun (WGS) entry which is preliminary data.</text>
</comment>
<accession>X1JA29</accession>
<proteinExistence type="predicted"/>
<organism evidence="1">
    <name type="scientific">marine sediment metagenome</name>
    <dbReference type="NCBI Taxonomy" id="412755"/>
    <lineage>
        <taxon>unclassified sequences</taxon>
        <taxon>metagenomes</taxon>
        <taxon>ecological metagenomes</taxon>
    </lineage>
</organism>
<feature type="non-terminal residue" evidence="1">
    <location>
        <position position="154"/>
    </location>
</feature>
<protein>
    <submittedName>
        <fullName evidence="1">Uncharacterized protein</fullName>
    </submittedName>
</protein>
<reference evidence="1" key="1">
    <citation type="journal article" date="2014" name="Front. Microbiol.">
        <title>High frequency of phylogenetically diverse reductive dehalogenase-homologous genes in deep subseafloor sedimentary metagenomes.</title>
        <authorList>
            <person name="Kawai M."/>
            <person name="Futagami T."/>
            <person name="Toyoda A."/>
            <person name="Takaki Y."/>
            <person name="Nishi S."/>
            <person name="Hori S."/>
            <person name="Arai W."/>
            <person name="Tsubouchi T."/>
            <person name="Morono Y."/>
            <person name="Uchiyama I."/>
            <person name="Ito T."/>
            <person name="Fujiyama A."/>
            <person name="Inagaki F."/>
            <person name="Takami H."/>
        </authorList>
    </citation>
    <scope>NUCLEOTIDE SEQUENCE</scope>
    <source>
        <strain evidence="1">Expedition CK06-06</strain>
    </source>
</reference>
<dbReference type="EMBL" id="BARU01027565">
    <property type="protein sequence ID" value="GAH75229.1"/>
    <property type="molecule type" value="Genomic_DNA"/>
</dbReference>